<evidence type="ECO:0000313" key="4">
    <source>
        <dbReference type="EMBL" id="KAF2703155.1"/>
    </source>
</evidence>
<dbReference type="OrthoDB" id="10265068at2759"/>
<evidence type="ECO:0000256" key="2">
    <source>
        <dbReference type="ARBA" id="ARBA00023242"/>
    </source>
</evidence>
<feature type="compositionally biased region" description="Pro residues" evidence="3">
    <location>
        <begin position="260"/>
        <end position="270"/>
    </location>
</feature>
<evidence type="ECO:0008006" key="6">
    <source>
        <dbReference type="Google" id="ProtNLM"/>
    </source>
</evidence>
<feature type="region of interest" description="Disordered" evidence="3">
    <location>
        <begin position="135"/>
        <end position="290"/>
    </location>
</feature>
<evidence type="ECO:0000313" key="5">
    <source>
        <dbReference type="Proteomes" id="UP000799428"/>
    </source>
</evidence>
<feature type="compositionally biased region" description="Basic residues" evidence="3">
    <location>
        <begin position="9"/>
        <end position="38"/>
    </location>
</feature>
<comment type="subcellular location">
    <subcellularLocation>
        <location evidence="1">Nucleus</location>
    </subcellularLocation>
</comment>
<evidence type="ECO:0000256" key="3">
    <source>
        <dbReference type="SAM" id="MobiDB-lite"/>
    </source>
</evidence>
<sequence length="505" mass="56135">MSRLSSTKHGGRRASSRHHHKPKATKTRKRKRKRKVKKPQMAAPNTESVNVVSSVLDEPSKELCRIREQKNSANGLNLNQQQHAAALHGTIIATEKICNAIEGLATSFLPILNEDLFKPELWILQPLRVAHHPSGTAISSLSEPPRATTDAKTAERRRSDGNLNASESNFPSYLPRTEKSSSVDGGSRTPTSSTSPLSTADLNSTPVPAPALKPKKKKKTAPTVSPYFLRTEKSSSVNSESQTPTSSTLLSTADLSSTPVPAPAPAPKPTPKPKPKKRSTPTTSPYFYNDPFSAQPTPKGLCFELQPAEFGLIQERIRTNLFALVVQTILWNQTTAKAARPVLFQLLCTYPTPEALSVARREDVFGIIRTLGLQEKRTDTLLALGKKWVDAPPDPTRRYARRNYYPTSSASGSGPRPEDRQLLHMGDKRPGWEIAHLPGIGPYALDSYRIFYRDTLWGVEHGDGLEPEWKRVVPLDKDLRAYLVWKWKQEGWIYHVQSGTRSRMP</sequence>
<name>A0A6G1JSD2_9PLEO</name>
<feature type="compositionally biased region" description="Polar residues" evidence="3">
    <location>
        <begin position="161"/>
        <end position="171"/>
    </location>
</feature>
<dbReference type="PANTHER" id="PTHR15074:SF0">
    <property type="entry name" value="METHYL-CPG-BINDING DOMAIN PROTEIN 4-LIKE PROTEIN"/>
    <property type="match status" value="1"/>
</dbReference>
<proteinExistence type="predicted"/>
<dbReference type="GO" id="GO:0006281">
    <property type="term" value="P:DNA repair"/>
    <property type="evidence" value="ECO:0007669"/>
    <property type="project" value="InterPro"/>
</dbReference>
<dbReference type="GO" id="GO:0003677">
    <property type="term" value="F:DNA binding"/>
    <property type="evidence" value="ECO:0007669"/>
    <property type="project" value="InterPro"/>
</dbReference>
<dbReference type="PANTHER" id="PTHR15074">
    <property type="entry name" value="METHYL-CPG-BINDING PROTEIN"/>
    <property type="match status" value="1"/>
</dbReference>
<dbReference type="GO" id="GO:0003824">
    <property type="term" value="F:catalytic activity"/>
    <property type="evidence" value="ECO:0007669"/>
    <property type="project" value="InterPro"/>
</dbReference>
<dbReference type="Proteomes" id="UP000799428">
    <property type="component" value="Unassembled WGS sequence"/>
</dbReference>
<feature type="region of interest" description="Disordered" evidence="3">
    <location>
        <begin position="400"/>
        <end position="423"/>
    </location>
</feature>
<dbReference type="Gene3D" id="1.10.340.30">
    <property type="entry name" value="Hypothetical protein, domain 2"/>
    <property type="match status" value="1"/>
</dbReference>
<dbReference type="InterPro" id="IPR011257">
    <property type="entry name" value="DNA_glycosylase"/>
</dbReference>
<feature type="compositionally biased region" description="Low complexity" evidence="3">
    <location>
        <begin position="239"/>
        <end position="259"/>
    </location>
</feature>
<dbReference type="GO" id="GO:0005634">
    <property type="term" value="C:nucleus"/>
    <property type="evidence" value="ECO:0007669"/>
    <property type="project" value="UniProtKB-SubCell"/>
</dbReference>
<reference evidence="4" key="1">
    <citation type="journal article" date="2020" name="Stud. Mycol.">
        <title>101 Dothideomycetes genomes: a test case for predicting lifestyles and emergence of pathogens.</title>
        <authorList>
            <person name="Haridas S."/>
            <person name="Albert R."/>
            <person name="Binder M."/>
            <person name="Bloem J."/>
            <person name="Labutti K."/>
            <person name="Salamov A."/>
            <person name="Andreopoulos B."/>
            <person name="Baker S."/>
            <person name="Barry K."/>
            <person name="Bills G."/>
            <person name="Bluhm B."/>
            <person name="Cannon C."/>
            <person name="Castanera R."/>
            <person name="Culley D."/>
            <person name="Daum C."/>
            <person name="Ezra D."/>
            <person name="Gonzalez J."/>
            <person name="Henrissat B."/>
            <person name="Kuo A."/>
            <person name="Liang C."/>
            <person name="Lipzen A."/>
            <person name="Lutzoni F."/>
            <person name="Magnuson J."/>
            <person name="Mondo S."/>
            <person name="Nolan M."/>
            <person name="Ohm R."/>
            <person name="Pangilinan J."/>
            <person name="Park H.-J."/>
            <person name="Ramirez L."/>
            <person name="Alfaro M."/>
            <person name="Sun H."/>
            <person name="Tritt A."/>
            <person name="Yoshinaga Y."/>
            <person name="Zwiers L.-H."/>
            <person name="Turgeon B."/>
            <person name="Goodwin S."/>
            <person name="Spatafora J."/>
            <person name="Crous P."/>
            <person name="Grigoriev I."/>
        </authorList>
    </citation>
    <scope>NUCLEOTIDE SEQUENCE</scope>
    <source>
        <strain evidence="4">CBS 279.74</strain>
    </source>
</reference>
<evidence type="ECO:0000256" key="1">
    <source>
        <dbReference type="ARBA" id="ARBA00004123"/>
    </source>
</evidence>
<keyword evidence="2" id="KW-0539">Nucleus</keyword>
<feature type="region of interest" description="Disordered" evidence="3">
    <location>
        <begin position="1"/>
        <end position="52"/>
    </location>
</feature>
<keyword evidence="5" id="KW-1185">Reference proteome</keyword>
<dbReference type="InterPro" id="IPR045138">
    <property type="entry name" value="MeCP2/MBD4"/>
</dbReference>
<accession>A0A6G1JSD2</accession>
<protein>
    <recommendedName>
        <fullName evidence="6">DNA glycosylase</fullName>
    </recommendedName>
</protein>
<dbReference type="SUPFAM" id="SSF48150">
    <property type="entry name" value="DNA-glycosylase"/>
    <property type="match status" value="1"/>
</dbReference>
<dbReference type="EMBL" id="MU005789">
    <property type="protein sequence ID" value="KAF2703155.1"/>
    <property type="molecule type" value="Genomic_DNA"/>
</dbReference>
<dbReference type="AlphaFoldDB" id="A0A6G1JSD2"/>
<feature type="compositionally biased region" description="Low complexity" evidence="3">
    <location>
        <begin position="189"/>
        <end position="199"/>
    </location>
</feature>
<organism evidence="4 5">
    <name type="scientific">Pleomassaria siparia CBS 279.74</name>
    <dbReference type="NCBI Taxonomy" id="1314801"/>
    <lineage>
        <taxon>Eukaryota</taxon>
        <taxon>Fungi</taxon>
        <taxon>Dikarya</taxon>
        <taxon>Ascomycota</taxon>
        <taxon>Pezizomycotina</taxon>
        <taxon>Dothideomycetes</taxon>
        <taxon>Pleosporomycetidae</taxon>
        <taxon>Pleosporales</taxon>
        <taxon>Pleomassariaceae</taxon>
        <taxon>Pleomassaria</taxon>
    </lineage>
</organism>
<feature type="compositionally biased region" description="Polar residues" evidence="3">
    <location>
        <begin position="43"/>
        <end position="52"/>
    </location>
</feature>
<gene>
    <name evidence="4" type="ORF">K504DRAFT_463784</name>
</gene>